<evidence type="ECO:0000313" key="2">
    <source>
        <dbReference type="EMBL" id="EDQ99575.1"/>
    </source>
</evidence>
<dbReference type="EMBL" id="DS547162">
    <property type="protein sequence ID" value="EDQ99575.1"/>
    <property type="molecule type" value="Genomic_DNA"/>
</dbReference>
<sequence>MSEPRQLRSRKPVVVPPPVVGRGNASTKKGAVKAAQSTQNDSVTDAETGGDVVGKTAPTQATGLHTRVRKVTDAVVNTTVDDAPTPAAAQPSRAKKNKAKPVKKNLPSQSDPKNSEAVVNTAVDDTPTPARSRPSRAKKNKSKAETKILPSDSEPEKSADNIRIMDNQDGNDANQLLDSDQLKGIVDDGKNPFVDNDSTDAVPGGSGAASGTGTNSALVKLSLKKSFRMYGLKQVVEKIADPDATPTQELISHANRVIDNLTVAAEDVFFNRDPKIQQSYLENSMPARRADSMGGKGLSGSIGFGLPLSVQATLTSASVRVSPPMEGTFSIKSTLIPTNDSSGIFPSSPIPGPTQAEPRSRGLYTLQNRPDVPSLLLVDPTLAYREPKTPDPASSDDEFDSTMPSDDKMPLPPPSSLPHPVTVYFCRIGRVMEGMGYIGHRSRIRLATDAHPAHQYTKYTCWHNRASERWEALPEGYTTDPPPATNRLGEVEVWWEEAEILARHRAKRLAAKKAQSSAQPESGGEAESGDDPELGDEAGSGDEAETGDDGHETDAEHEAEGGQEAESSHRRRQPAHIIHGNQLPQAQCIPDDEPDSEADLQIDHQRPGYRTESTLTPSDYSESTKAKLKQREHAQKNRGPGHDEMNTEEEEADDERIMKEADEQDDRRRIKSKKASKKVSPPGDVSREGEVRRRLVKGKRPAPRPSAGNDELGEAGTEFTRILRRLVASKPPPQRPSGDSDGSGVGGATESPHARPVATAKALGKKRADPAGEEKRGRYSAHELDQVKELSDTIVAYCKDMGRTPESVLRKGGFNVSLARQPSWWDVWQMYLRIQTYNPQSSANLGSWSAQAAVMYKQLNESLSGDELEEFQQNMLVELAQSKSETEGHEFKMTKTALKQVQDLAIALGRAGVDLIGVIIPRDPVANQAATVITGNDKLQRVIEHCQADVKKTLHLLTTLLRGMDSNFIVPESVDFSQLLGVDFSNVVTDPNGSSAVPDPPIVNPPAHRKASKSLAKKAKSSKGVASSTDPDLNLPITAVPASYWLCRPIETPRDRSRRCVPYLLRFDIAECAGPEIASASALWANFFTHCRDAKMVLERWPCNEPIPGAKGWSITDISSNGINLIFTYMISKDETKNLAPQIVLWSDDYTDLVVGSEEWLDIPIVTGESESGELVVLARVKNCAPEVENAARQNDGGADCPPLLRARVRSQIMEDNTLKVIKKKKTTTTSTQVGRQKRKLREEPKPSGAGVEAEKLTSSDGETQDDPRAPVISPIRSPPAKRVRRQELVGQGIVLGSRPVREIQGGPRDGGWESQDGPLPQSMSQGPDNERGLDQVHGSRGMSQQRNTHNEAGSDRAGGSRLRAWNDAEGCDHNNFDTDVNMYDEDDAFMDEYQTTRFEPSFSMQDHYHRPPPQFSNNQHYGHHPRQYATSDFGGRGRGLRSQFRGHARPYDSNGYYGRGNEGFTGHGPRRVGRGHSENGDEERFTDGGVLRRRHPSEGRGF</sequence>
<protein>
    <submittedName>
        <fullName evidence="2">Uncharacterized protein</fullName>
    </submittedName>
</protein>
<feature type="region of interest" description="Disordered" evidence="1">
    <location>
        <begin position="1"/>
        <end position="214"/>
    </location>
</feature>
<reference evidence="2 3" key="1">
    <citation type="journal article" date="2008" name="Nature">
        <title>The genome of Laccaria bicolor provides insights into mycorrhizal symbiosis.</title>
        <authorList>
            <person name="Martin F."/>
            <person name="Aerts A."/>
            <person name="Ahren D."/>
            <person name="Brun A."/>
            <person name="Danchin E.G.J."/>
            <person name="Duchaussoy F."/>
            <person name="Gibon J."/>
            <person name="Kohler A."/>
            <person name="Lindquist E."/>
            <person name="Pereda V."/>
            <person name="Salamov A."/>
            <person name="Shapiro H.J."/>
            <person name="Wuyts J."/>
            <person name="Blaudez D."/>
            <person name="Buee M."/>
            <person name="Brokstein P."/>
            <person name="Canbaeck B."/>
            <person name="Cohen D."/>
            <person name="Courty P.E."/>
            <person name="Coutinho P.M."/>
            <person name="Delaruelle C."/>
            <person name="Detter J.C."/>
            <person name="Deveau A."/>
            <person name="DiFazio S."/>
            <person name="Duplessis S."/>
            <person name="Fraissinet-Tachet L."/>
            <person name="Lucic E."/>
            <person name="Frey-Klett P."/>
            <person name="Fourrey C."/>
            <person name="Feussner I."/>
            <person name="Gay G."/>
            <person name="Grimwood J."/>
            <person name="Hoegger P.J."/>
            <person name="Jain P."/>
            <person name="Kilaru S."/>
            <person name="Labbe J."/>
            <person name="Lin Y.C."/>
            <person name="Legue V."/>
            <person name="Le Tacon F."/>
            <person name="Marmeisse R."/>
            <person name="Melayah D."/>
            <person name="Montanini B."/>
            <person name="Muratet M."/>
            <person name="Nehls U."/>
            <person name="Niculita-Hirzel H."/>
            <person name="Oudot-Le Secq M.P."/>
            <person name="Peter M."/>
            <person name="Quesneville H."/>
            <person name="Rajashekar B."/>
            <person name="Reich M."/>
            <person name="Rouhier N."/>
            <person name="Schmutz J."/>
            <person name="Yin T."/>
            <person name="Chalot M."/>
            <person name="Henrissat B."/>
            <person name="Kuees U."/>
            <person name="Lucas S."/>
            <person name="Van de Peer Y."/>
            <person name="Podila G.K."/>
            <person name="Polle A."/>
            <person name="Pukkila P.J."/>
            <person name="Richardson P.M."/>
            <person name="Rouze P."/>
            <person name="Sanders I.R."/>
            <person name="Stajich J.E."/>
            <person name="Tunlid A."/>
            <person name="Tuskan G."/>
            <person name="Grigoriev I.V."/>
        </authorList>
    </citation>
    <scope>NUCLEOTIDE SEQUENCE [LARGE SCALE GENOMIC DNA]</scope>
    <source>
        <strain evidence="3">S238N-H82 / ATCC MYA-4686</strain>
    </source>
</reference>
<feature type="region of interest" description="Disordered" evidence="1">
    <location>
        <begin position="384"/>
        <end position="415"/>
    </location>
</feature>
<feature type="region of interest" description="Disordered" evidence="1">
    <location>
        <begin position="340"/>
        <end position="360"/>
    </location>
</feature>
<dbReference type="Proteomes" id="UP000001194">
    <property type="component" value="Unassembled WGS sequence"/>
</dbReference>
<feature type="compositionally biased region" description="Acidic residues" evidence="1">
    <location>
        <begin position="527"/>
        <end position="547"/>
    </location>
</feature>
<dbReference type="GeneID" id="6085442"/>
<evidence type="ECO:0000256" key="1">
    <source>
        <dbReference type="SAM" id="MobiDB-lite"/>
    </source>
</evidence>
<feature type="compositionally biased region" description="Basic and acidic residues" evidence="1">
    <location>
        <begin position="766"/>
        <end position="784"/>
    </location>
</feature>
<feature type="compositionally biased region" description="Basic and acidic residues" evidence="1">
    <location>
        <begin position="655"/>
        <end position="668"/>
    </location>
</feature>
<evidence type="ECO:0000313" key="3">
    <source>
        <dbReference type="Proteomes" id="UP000001194"/>
    </source>
</evidence>
<proteinExistence type="predicted"/>
<feature type="region of interest" description="Disordered" evidence="1">
    <location>
        <begin position="1421"/>
        <end position="1503"/>
    </location>
</feature>
<accession>B0E0S2</accession>
<feature type="region of interest" description="Disordered" evidence="1">
    <location>
        <begin position="1299"/>
        <end position="1361"/>
    </location>
</feature>
<feature type="compositionally biased region" description="Polar residues" evidence="1">
    <location>
        <begin position="611"/>
        <end position="621"/>
    </location>
</feature>
<feature type="region of interest" description="Disordered" evidence="1">
    <location>
        <begin position="1220"/>
        <end position="1285"/>
    </location>
</feature>
<organism evidence="3">
    <name type="scientific">Laccaria bicolor (strain S238N-H82 / ATCC MYA-4686)</name>
    <name type="common">Bicoloured deceiver</name>
    <name type="synonym">Laccaria laccata var. bicolor</name>
    <dbReference type="NCBI Taxonomy" id="486041"/>
    <lineage>
        <taxon>Eukaryota</taxon>
        <taxon>Fungi</taxon>
        <taxon>Dikarya</taxon>
        <taxon>Basidiomycota</taxon>
        <taxon>Agaricomycotina</taxon>
        <taxon>Agaricomycetes</taxon>
        <taxon>Agaricomycetidae</taxon>
        <taxon>Agaricales</taxon>
        <taxon>Agaricineae</taxon>
        <taxon>Hydnangiaceae</taxon>
        <taxon>Laccaria</taxon>
    </lineage>
</organism>
<dbReference type="HOGENOM" id="CLU_261528_0_0_1"/>
<dbReference type="KEGG" id="lbc:LACBIDRAFT_397166"/>
<feature type="compositionally biased region" description="Acidic residues" evidence="1">
    <location>
        <begin position="590"/>
        <end position="600"/>
    </location>
</feature>
<dbReference type="RefSeq" id="XP_001889799.1">
    <property type="nucleotide sequence ID" value="XM_001889764.1"/>
</dbReference>
<feature type="region of interest" description="Disordered" evidence="1">
    <location>
        <begin position="511"/>
        <end position="784"/>
    </location>
</feature>
<feature type="compositionally biased region" description="Basic residues" evidence="1">
    <location>
        <begin position="93"/>
        <end position="103"/>
    </location>
</feature>
<feature type="compositionally biased region" description="Gly residues" evidence="1">
    <location>
        <begin position="1458"/>
        <end position="1467"/>
    </location>
</feature>
<feature type="compositionally biased region" description="Low complexity" evidence="1">
    <location>
        <begin position="73"/>
        <end position="89"/>
    </location>
</feature>
<feature type="compositionally biased region" description="Basic and acidic residues" evidence="1">
    <location>
        <begin position="622"/>
        <end position="645"/>
    </location>
</feature>
<name>B0E0S2_LACBS</name>
<gene>
    <name evidence="2" type="ORF">LACBIDRAFT_397166</name>
</gene>
<feature type="compositionally biased region" description="Basic and acidic residues" evidence="1">
    <location>
        <begin position="548"/>
        <end position="560"/>
    </location>
</feature>
<keyword evidence="3" id="KW-1185">Reference proteome</keyword>
<feature type="compositionally biased region" description="Basic and acidic residues" evidence="1">
    <location>
        <begin position="1476"/>
        <end position="1487"/>
    </location>
</feature>
<feature type="compositionally biased region" description="Polar residues" evidence="1">
    <location>
        <begin position="168"/>
        <end position="178"/>
    </location>
</feature>
<dbReference type="InParanoid" id="B0E0S2"/>
<feature type="compositionally biased region" description="Polar residues" evidence="1">
    <location>
        <begin position="35"/>
        <end position="45"/>
    </location>
</feature>